<dbReference type="EMBL" id="JACNJZ010000037">
    <property type="protein sequence ID" value="MBC8316489.1"/>
    <property type="molecule type" value="Genomic_DNA"/>
</dbReference>
<evidence type="ECO:0000313" key="2">
    <source>
        <dbReference type="Proteomes" id="UP000614424"/>
    </source>
</evidence>
<proteinExistence type="predicted"/>
<protein>
    <submittedName>
        <fullName evidence="1">Uncharacterized protein</fullName>
    </submittedName>
</protein>
<gene>
    <name evidence="1" type="ORF">H8E41_01190</name>
</gene>
<organism evidence="1 2">
    <name type="scientific">Candidatus Desulfobia pelagia</name>
    <dbReference type="NCBI Taxonomy" id="2841692"/>
    <lineage>
        <taxon>Bacteria</taxon>
        <taxon>Pseudomonadati</taxon>
        <taxon>Thermodesulfobacteriota</taxon>
        <taxon>Desulfobulbia</taxon>
        <taxon>Desulfobulbales</taxon>
        <taxon>Desulfobulbaceae</taxon>
        <taxon>Candidatus Desulfobia</taxon>
    </lineage>
</organism>
<reference evidence="1 2" key="1">
    <citation type="submission" date="2020-08" db="EMBL/GenBank/DDBJ databases">
        <title>Bridging the membrane lipid divide: bacteria of the FCB group superphylum have the potential to synthesize archaeal ether lipids.</title>
        <authorList>
            <person name="Villanueva L."/>
            <person name="Von Meijenfeldt F.A.B."/>
            <person name="Westbye A.B."/>
            <person name="Yadav S."/>
            <person name="Hopmans E.C."/>
            <person name="Dutilh B.E."/>
            <person name="Sinninghe Damste J.S."/>
        </authorList>
    </citation>
    <scope>NUCLEOTIDE SEQUENCE [LARGE SCALE GENOMIC DNA]</scope>
    <source>
        <strain evidence="1">NIOZ-UU47</strain>
    </source>
</reference>
<accession>A0A8J6TAK9</accession>
<dbReference type="AlphaFoldDB" id="A0A8J6TAK9"/>
<evidence type="ECO:0000313" key="1">
    <source>
        <dbReference type="EMBL" id="MBC8316489.1"/>
    </source>
</evidence>
<sequence>MSDVAVVECWKLTDCQRADDCLVSQYSGMACWEVARIQQDCDDVLSACEDCLVYITVTRKNTGNLTEEEIQSIWEKKGKCELFPKCIDCDEE</sequence>
<name>A0A8J6TAK9_9BACT</name>
<dbReference type="Proteomes" id="UP000614424">
    <property type="component" value="Unassembled WGS sequence"/>
</dbReference>
<comment type="caution">
    <text evidence="1">The sequence shown here is derived from an EMBL/GenBank/DDBJ whole genome shotgun (WGS) entry which is preliminary data.</text>
</comment>